<evidence type="ECO:0000313" key="2">
    <source>
        <dbReference type="EMBL" id="KAK1707727.1"/>
    </source>
</evidence>
<dbReference type="EMBL" id="JAHMHS010000206">
    <property type="protein sequence ID" value="KAK1707727.1"/>
    <property type="molecule type" value="Genomic_DNA"/>
</dbReference>
<evidence type="ECO:0000313" key="3">
    <source>
        <dbReference type="Proteomes" id="UP001244207"/>
    </source>
</evidence>
<protein>
    <recommendedName>
        <fullName evidence="4">Secreted protein</fullName>
    </recommendedName>
</protein>
<evidence type="ECO:0008006" key="4">
    <source>
        <dbReference type="Google" id="ProtNLM"/>
    </source>
</evidence>
<comment type="caution">
    <text evidence="2">The sequence shown here is derived from an EMBL/GenBank/DDBJ whole genome shotgun (WGS) entry which is preliminary data.</text>
</comment>
<feature type="signal peptide" evidence="1">
    <location>
        <begin position="1"/>
        <end position="30"/>
    </location>
</feature>
<dbReference type="Proteomes" id="UP001244207">
    <property type="component" value="Unassembled WGS sequence"/>
</dbReference>
<dbReference type="RefSeq" id="XP_060358105.1">
    <property type="nucleotide sequence ID" value="XM_060501489.1"/>
</dbReference>
<sequence length="124" mass="14051">MGFLGFLLCHPFFPLFPFCFVGKWVEGSRATRTTDLTQGGQMKLKLKTAAAPTSSQCRPDGNMTGLGEPWRRMPSSQPYISTINRLMNAMTRNGSKGWMTKHLFFFLFSYLASARPPRQAKHRT</sequence>
<keyword evidence="3" id="KW-1185">Reference proteome</keyword>
<reference evidence="2" key="1">
    <citation type="submission" date="2021-12" db="EMBL/GenBank/DDBJ databases">
        <title>Comparative genomics, transcriptomics and evolutionary studies reveal genomic signatures of adaptation to plant cell wall in hemibiotrophic fungi.</title>
        <authorList>
            <consortium name="DOE Joint Genome Institute"/>
            <person name="Baroncelli R."/>
            <person name="Diaz J.F."/>
            <person name="Benocci T."/>
            <person name="Peng M."/>
            <person name="Battaglia E."/>
            <person name="Haridas S."/>
            <person name="Andreopoulos W."/>
            <person name="Labutti K."/>
            <person name="Pangilinan J."/>
            <person name="Floch G.L."/>
            <person name="Makela M.R."/>
            <person name="Henrissat B."/>
            <person name="Grigoriev I.V."/>
            <person name="Crouch J.A."/>
            <person name="De Vries R.P."/>
            <person name="Sukno S.A."/>
            <person name="Thon M.R."/>
        </authorList>
    </citation>
    <scope>NUCLEOTIDE SEQUENCE</scope>
    <source>
        <strain evidence="2">CBS 112980</strain>
    </source>
</reference>
<keyword evidence="1" id="KW-0732">Signal</keyword>
<gene>
    <name evidence="2" type="ORF">BDZ83DRAFT_175391</name>
</gene>
<name>A0AAD8XBP7_GLOAC</name>
<organism evidence="2 3">
    <name type="scientific">Glomerella acutata</name>
    <name type="common">Colletotrichum acutatum</name>
    <dbReference type="NCBI Taxonomy" id="27357"/>
    <lineage>
        <taxon>Eukaryota</taxon>
        <taxon>Fungi</taxon>
        <taxon>Dikarya</taxon>
        <taxon>Ascomycota</taxon>
        <taxon>Pezizomycotina</taxon>
        <taxon>Sordariomycetes</taxon>
        <taxon>Hypocreomycetidae</taxon>
        <taxon>Glomerellales</taxon>
        <taxon>Glomerellaceae</taxon>
        <taxon>Colletotrichum</taxon>
        <taxon>Colletotrichum acutatum species complex</taxon>
    </lineage>
</organism>
<accession>A0AAD8XBP7</accession>
<evidence type="ECO:0000256" key="1">
    <source>
        <dbReference type="SAM" id="SignalP"/>
    </source>
</evidence>
<dbReference type="GeneID" id="85385388"/>
<proteinExistence type="predicted"/>
<feature type="chain" id="PRO_5042232563" description="Secreted protein" evidence="1">
    <location>
        <begin position="31"/>
        <end position="124"/>
    </location>
</feature>
<dbReference type="AlphaFoldDB" id="A0AAD8XBP7"/>